<reference evidence="5" key="1">
    <citation type="journal article" date="2002" name="Mol. Biochem. Parasitol.">
        <title>Comparative study of Trypanosoma rangeli and Trypanosoma cruzi telomeres.</title>
        <authorList>
            <person name="Chiurillo M.A."/>
            <person name="Peralta A."/>
            <person name="Ramirez J.L."/>
        </authorList>
    </citation>
    <scope>NUCLEOTIDE SEQUENCE</scope>
    <source>
        <strain evidence="5">DOG-82</strain>
    </source>
</reference>
<dbReference type="VEuPathDB" id="TriTrypDB:TRSC58_06964"/>
<reference evidence="5" key="2">
    <citation type="journal article" date="2005" name="Mol. Biochem. Parasitol.">
        <title>Trypanosoma rangeli expresses a gene of the group II trans-sialidase superfamily.</title>
        <authorList>
            <person name="Anez-Rojas N."/>
            <person name="Peralta A."/>
            <person name="Crisante G."/>
            <person name="Rojas A."/>
            <person name="Anez N."/>
            <person name="Ramirez J.L."/>
            <person name="Chiurillo M.A."/>
        </authorList>
    </citation>
    <scope>NUCLEOTIDE SEQUENCE</scope>
    <source>
        <strain evidence="5">DOG-82</strain>
    </source>
</reference>
<dbReference type="Gene3D" id="2.60.120.200">
    <property type="match status" value="1"/>
</dbReference>
<feature type="chain" id="PRO_5004245279" evidence="2">
    <location>
        <begin position="27"/>
        <end position="651"/>
    </location>
</feature>
<name>Q4W4T2_TRYRA</name>
<keyword evidence="1" id="KW-0677">Repeat</keyword>
<dbReference type="PANTHER" id="PTHR10628">
    <property type="entry name" value="SIALIDASE"/>
    <property type="match status" value="1"/>
</dbReference>
<dbReference type="PANTHER" id="PTHR10628:SF30">
    <property type="entry name" value="EXO-ALPHA-SIALIDASE"/>
    <property type="match status" value="1"/>
</dbReference>
<dbReference type="GO" id="GO:0005737">
    <property type="term" value="C:cytoplasm"/>
    <property type="evidence" value="ECO:0007669"/>
    <property type="project" value="TreeGrafter"/>
</dbReference>
<dbReference type="InterPro" id="IPR013320">
    <property type="entry name" value="ConA-like_dom_sf"/>
</dbReference>
<evidence type="ECO:0000313" key="5">
    <source>
        <dbReference type="EMBL" id="AAY46228.1"/>
    </source>
</evidence>
<dbReference type="Pfam" id="PF22925">
    <property type="entry name" value="TS_C"/>
    <property type="match status" value="1"/>
</dbReference>
<dbReference type="GO" id="GO:0006689">
    <property type="term" value="P:ganglioside catabolic process"/>
    <property type="evidence" value="ECO:0007669"/>
    <property type="project" value="TreeGrafter"/>
</dbReference>
<feature type="domain" description="Trans-sialidase C-terminal" evidence="4">
    <location>
        <begin position="445"/>
        <end position="638"/>
    </location>
</feature>
<dbReference type="Pfam" id="PF13859">
    <property type="entry name" value="BNR_3"/>
    <property type="match status" value="1"/>
</dbReference>
<evidence type="ECO:0000256" key="1">
    <source>
        <dbReference type="ARBA" id="ARBA00022737"/>
    </source>
</evidence>
<dbReference type="Gene3D" id="2.120.10.10">
    <property type="match status" value="1"/>
</dbReference>
<organism evidence="5">
    <name type="scientific">Trypanosoma rangeli</name>
    <dbReference type="NCBI Taxonomy" id="5698"/>
    <lineage>
        <taxon>Eukaryota</taxon>
        <taxon>Discoba</taxon>
        <taxon>Euglenozoa</taxon>
        <taxon>Kinetoplastea</taxon>
        <taxon>Metakinetoplastina</taxon>
        <taxon>Trypanosomatida</taxon>
        <taxon>Trypanosomatidae</taxon>
        <taxon>Trypanosoma</taxon>
        <taxon>Herpetosoma</taxon>
    </lineage>
</organism>
<keyword evidence="2" id="KW-0732">Signal</keyword>
<dbReference type="EMBL" id="AF426022">
    <property type="protein sequence ID" value="AAY46228.1"/>
    <property type="molecule type" value="Genomic_DNA"/>
</dbReference>
<dbReference type="InterPro" id="IPR026856">
    <property type="entry name" value="Sialidase_fam"/>
</dbReference>
<dbReference type="SUPFAM" id="SSF50939">
    <property type="entry name" value="Sialidases"/>
    <property type="match status" value="1"/>
</dbReference>
<dbReference type="CDD" id="cd15482">
    <property type="entry name" value="Sialidase_non-viral"/>
    <property type="match status" value="1"/>
</dbReference>
<evidence type="ECO:0000256" key="2">
    <source>
        <dbReference type="SAM" id="SignalP"/>
    </source>
</evidence>
<dbReference type="SUPFAM" id="SSF49899">
    <property type="entry name" value="Concanavalin A-like lectins/glucanases"/>
    <property type="match status" value="1"/>
</dbReference>
<dbReference type="GO" id="GO:0004308">
    <property type="term" value="F:exo-alpha-sialidase activity"/>
    <property type="evidence" value="ECO:0007669"/>
    <property type="project" value="InterPro"/>
</dbReference>
<dbReference type="InterPro" id="IPR055239">
    <property type="entry name" value="TS_C"/>
</dbReference>
<feature type="domain" description="Sialidase" evidence="3">
    <location>
        <begin position="65"/>
        <end position="403"/>
    </location>
</feature>
<dbReference type="VEuPathDB" id="TriTrypDB:TRSC58_07108"/>
<dbReference type="CAZy" id="GH33">
    <property type="family name" value="Glycoside Hydrolase Family 33"/>
</dbReference>
<accession>Q4W4T2</accession>
<dbReference type="InterPro" id="IPR011040">
    <property type="entry name" value="Sialidase"/>
</dbReference>
<dbReference type="InterPro" id="IPR008377">
    <property type="entry name" value="Sialidase_trypan"/>
</dbReference>
<sequence length="651" mass="71722">MSRHMFFFSVLLLLVLMAFGSTAVYAESNTRNKMQLPEAIDLFVARQTIVVTQGLIELRDSFVFPSLASADGVLVALAEGNIHFKHAYQKERWVTYADVVAGYMDSAESWSSFVAEVRANDWWAHSIFNTSVQEEHNGSLRYVYRPTTIAKGNKVFLLVGGLHHKYDPSSKMWTKSSRDFDLLVGEATQGKAIQWGEPTSLWPQIKPSAKQRGLKQLLGGGGSGVVMEDGTFVFPVTAKRRGKGLVSMIIYSKDDGKTWVLAEGMLPTGFTDPLIVEWERGQLLMVAKCYSGSKVFESRDMGATWTEAARTLTRLRPMLLPNTLRTAEGVGSLTTATIAGKKVMLYTQKGVLPGGSLQATALYLWVTDNNRTFEVGPISMDTTEEITSSNTLLYSNDALHLLQERVSKTTTGVSLASLTKELKTITSVLETWAKLDASLSNSSVPTAGLVGFLSDASGDGTWNDAYRCLDATVTNATKVEDGFKFTGSKSYAMWPVNMREYHNVHSFVDYAFTLVATVIIDEVPNGSASLLGAGLEDNENMTFVGLSYTLANEWETVFKGIAPTRSKITWEAGKEYQVALMLQGNEGSVYVDGVVVGSFHTLPTSGERWHEITHFYFGGGRDGSARVKNVFLYNRPLSVMQLKEVDSFRCL</sequence>
<dbReference type="GO" id="GO:0009313">
    <property type="term" value="P:oligosaccharide catabolic process"/>
    <property type="evidence" value="ECO:0007669"/>
    <property type="project" value="TreeGrafter"/>
</dbReference>
<evidence type="ECO:0000259" key="4">
    <source>
        <dbReference type="Pfam" id="PF22925"/>
    </source>
</evidence>
<proteinExistence type="predicted"/>
<feature type="signal peptide" evidence="2">
    <location>
        <begin position="1"/>
        <end position="26"/>
    </location>
</feature>
<evidence type="ECO:0000259" key="3">
    <source>
        <dbReference type="Pfam" id="PF13859"/>
    </source>
</evidence>
<protein>
    <submittedName>
        <fullName evidence="5">Surface glycoprotein</fullName>
    </submittedName>
</protein>
<dbReference type="InterPro" id="IPR036278">
    <property type="entry name" value="Sialidase_sf"/>
</dbReference>
<dbReference type="GO" id="GO:0016020">
    <property type="term" value="C:membrane"/>
    <property type="evidence" value="ECO:0007669"/>
    <property type="project" value="TreeGrafter"/>
</dbReference>
<dbReference type="AlphaFoldDB" id="Q4W4T2"/>
<dbReference type="PRINTS" id="PR01803">
    <property type="entry name" value="TCSIALIDASE"/>
</dbReference>